<gene>
    <name evidence="2" type="ORF">BU104_13440</name>
</gene>
<dbReference type="EMBL" id="QXUI01000015">
    <property type="protein sequence ID" value="RIM90624.1"/>
    <property type="molecule type" value="Genomic_DNA"/>
</dbReference>
<keyword evidence="1" id="KW-1133">Transmembrane helix</keyword>
<dbReference type="Proteomes" id="UP000285579">
    <property type="component" value="Unassembled WGS sequence"/>
</dbReference>
<evidence type="ECO:0000313" key="3">
    <source>
        <dbReference type="Proteomes" id="UP000285579"/>
    </source>
</evidence>
<feature type="non-terminal residue" evidence="2">
    <location>
        <position position="1"/>
    </location>
</feature>
<sequence length="65" mass="7724">FRTCLNAQKQKNYWITVIRLYHFIFGLTLIVSRIAWRNGKPTHSFSSVKGWIYAFHTWGCDKSTE</sequence>
<evidence type="ECO:0000313" key="2">
    <source>
        <dbReference type="EMBL" id="RIM90624.1"/>
    </source>
</evidence>
<dbReference type="RefSeq" id="WP_220453398.1">
    <property type="nucleotide sequence ID" value="NZ_QXUI01000015.1"/>
</dbReference>
<organism evidence="2 3">
    <name type="scientific">Staphylococcus xylosus</name>
    <dbReference type="NCBI Taxonomy" id="1288"/>
    <lineage>
        <taxon>Bacteria</taxon>
        <taxon>Bacillati</taxon>
        <taxon>Bacillota</taxon>
        <taxon>Bacilli</taxon>
        <taxon>Bacillales</taxon>
        <taxon>Staphylococcaceae</taxon>
        <taxon>Staphylococcus</taxon>
    </lineage>
</organism>
<keyword evidence="1" id="KW-0812">Transmembrane</keyword>
<comment type="caution">
    <text evidence="2">The sequence shown here is derived from an EMBL/GenBank/DDBJ whole genome shotgun (WGS) entry which is preliminary data.</text>
</comment>
<evidence type="ECO:0000256" key="1">
    <source>
        <dbReference type="SAM" id="Phobius"/>
    </source>
</evidence>
<reference evidence="2 3" key="1">
    <citation type="journal article" date="2016" name="Front. Microbiol.">
        <title>Comprehensive Phylogenetic Analysis of Bovine Non-aureus Staphylococci Species Based on Whole-Genome Sequencing.</title>
        <authorList>
            <person name="Naushad S."/>
            <person name="Barkema H.W."/>
            <person name="Luby C."/>
            <person name="Condas L.A."/>
            <person name="Nobrega D.B."/>
            <person name="Carson D.A."/>
            <person name="De Buck J."/>
        </authorList>
    </citation>
    <scope>NUCLEOTIDE SEQUENCE [LARGE SCALE GENOMIC DNA]</scope>
    <source>
        <strain evidence="2 3">SNUC 1349</strain>
    </source>
</reference>
<keyword evidence="1" id="KW-0472">Membrane</keyword>
<accession>A0AAQ0RWR5</accession>
<feature type="transmembrane region" description="Helical" evidence="1">
    <location>
        <begin position="12"/>
        <end position="36"/>
    </location>
</feature>
<protein>
    <submittedName>
        <fullName evidence="2">Uncharacterized protein</fullName>
    </submittedName>
</protein>
<name>A0AAQ0RWR5_STAXY</name>
<dbReference type="AlphaFoldDB" id="A0AAQ0RWR5"/>
<proteinExistence type="predicted"/>